<keyword evidence="1" id="KW-0472">Membrane</keyword>
<protein>
    <submittedName>
        <fullName evidence="2">Uncharacterized protein</fullName>
    </submittedName>
</protein>
<name>A0A3L7AFN1_9MICO</name>
<organism evidence="2 3">
    <name type="scientific">Mycetocola lacteus</name>
    <dbReference type="NCBI Taxonomy" id="76637"/>
    <lineage>
        <taxon>Bacteria</taxon>
        <taxon>Bacillati</taxon>
        <taxon>Actinomycetota</taxon>
        <taxon>Actinomycetes</taxon>
        <taxon>Micrococcales</taxon>
        <taxon>Microbacteriaceae</taxon>
        <taxon>Mycetocola</taxon>
    </lineage>
</organism>
<feature type="transmembrane region" description="Helical" evidence="1">
    <location>
        <begin position="12"/>
        <end position="30"/>
    </location>
</feature>
<keyword evidence="3" id="KW-1185">Reference proteome</keyword>
<proteinExistence type="predicted"/>
<sequence length="204" mass="21134">MDGARGKRLIRGLLAAGIATFVALLSHVGAGASMPGVVGIVVPLVLSIVVSVFLAGKKLSAARLSLAVLISQAFFHILFVLGAGGRVQNAPMSGLGHQHTPTDVDIVATVSAAEHAAHLGPFMWGAHALAAALTVFALYQGEALMRSLLTLAALALAAWLYRLEPIEGPRSVAVPPRAERPDALIPLGVYASTLRHRGPPVLAR</sequence>
<evidence type="ECO:0000313" key="3">
    <source>
        <dbReference type="Proteomes" id="UP000269438"/>
    </source>
</evidence>
<reference evidence="2 3" key="1">
    <citation type="submission" date="2018-10" db="EMBL/GenBank/DDBJ databases">
        <authorList>
            <person name="Li J."/>
        </authorList>
    </citation>
    <scope>NUCLEOTIDE SEQUENCE [LARGE SCALE GENOMIC DNA]</scope>
    <source>
        <strain evidence="2 3">JCM 11654</strain>
    </source>
</reference>
<feature type="transmembrane region" description="Helical" evidence="1">
    <location>
        <begin position="36"/>
        <end position="54"/>
    </location>
</feature>
<dbReference type="AlphaFoldDB" id="A0A3L7AFN1"/>
<dbReference type="EMBL" id="RCUY01000015">
    <property type="protein sequence ID" value="RLP79233.1"/>
    <property type="molecule type" value="Genomic_DNA"/>
</dbReference>
<feature type="transmembrane region" description="Helical" evidence="1">
    <location>
        <begin position="66"/>
        <end position="85"/>
    </location>
</feature>
<gene>
    <name evidence="2" type="ORF">D9V34_15650</name>
</gene>
<evidence type="ECO:0000313" key="2">
    <source>
        <dbReference type="EMBL" id="RLP79233.1"/>
    </source>
</evidence>
<dbReference type="RefSeq" id="WP_121689407.1">
    <property type="nucleotide sequence ID" value="NZ_RCUY01000015.1"/>
</dbReference>
<dbReference type="OrthoDB" id="5125396at2"/>
<keyword evidence="1" id="KW-0812">Transmembrane</keyword>
<dbReference type="Proteomes" id="UP000269438">
    <property type="component" value="Unassembled WGS sequence"/>
</dbReference>
<evidence type="ECO:0000256" key="1">
    <source>
        <dbReference type="SAM" id="Phobius"/>
    </source>
</evidence>
<keyword evidence="1" id="KW-1133">Transmembrane helix</keyword>
<comment type="caution">
    <text evidence="2">The sequence shown here is derived from an EMBL/GenBank/DDBJ whole genome shotgun (WGS) entry which is preliminary data.</text>
</comment>
<accession>A0A3L7AFN1</accession>